<dbReference type="EMBL" id="BTGU01000014">
    <property type="protein sequence ID" value="GMN42278.1"/>
    <property type="molecule type" value="Genomic_DNA"/>
</dbReference>
<accession>A0AA88D0S2</accession>
<feature type="region of interest" description="Disordered" evidence="1">
    <location>
        <begin position="17"/>
        <end position="49"/>
    </location>
</feature>
<evidence type="ECO:0000256" key="1">
    <source>
        <dbReference type="SAM" id="MobiDB-lite"/>
    </source>
</evidence>
<feature type="region of interest" description="Disordered" evidence="1">
    <location>
        <begin position="169"/>
        <end position="210"/>
    </location>
</feature>
<dbReference type="Proteomes" id="UP001187192">
    <property type="component" value="Unassembled WGS sequence"/>
</dbReference>
<evidence type="ECO:0000313" key="2">
    <source>
        <dbReference type="EMBL" id="GMN42278.1"/>
    </source>
</evidence>
<dbReference type="AlphaFoldDB" id="A0AA88D0S2"/>
<proteinExistence type="predicted"/>
<feature type="compositionally biased region" description="Basic and acidic residues" evidence="1">
    <location>
        <begin position="200"/>
        <end position="210"/>
    </location>
</feature>
<sequence length="259" mass="27680">MGGTCRGWGARWGSAGAGAGGGGGWGASQASRVGYRRPSPAVKRSPVTEKTLGGKGNMSFFFSFIPTAPLFLSLHPLSLSPFTPQITPSLSPFSSLSLPSLPSHRSADPSSRSHAVTPPQALTRLPLFCCHDLSPRALTSQLVPLPSPASKVPIATSYLRSCPYVRDPANGASLSPNPEPKPRAPPSSASEAPIKLTQRRSGDREREDPNLFHSRSLAPAVERRLTMMSFAQSSSGVEHRISTRDCIEQEIHSNLICRF</sequence>
<reference evidence="2" key="1">
    <citation type="submission" date="2023-07" db="EMBL/GenBank/DDBJ databases">
        <title>draft genome sequence of fig (Ficus carica).</title>
        <authorList>
            <person name="Takahashi T."/>
            <person name="Nishimura K."/>
        </authorList>
    </citation>
    <scope>NUCLEOTIDE SEQUENCE</scope>
</reference>
<keyword evidence="3" id="KW-1185">Reference proteome</keyword>
<gene>
    <name evidence="2" type="ORF">TIFTF001_011491</name>
</gene>
<organism evidence="2 3">
    <name type="scientific">Ficus carica</name>
    <name type="common">Common fig</name>
    <dbReference type="NCBI Taxonomy" id="3494"/>
    <lineage>
        <taxon>Eukaryota</taxon>
        <taxon>Viridiplantae</taxon>
        <taxon>Streptophyta</taxon>
        <taxon>Embryophyta</taxon>
        <taxon>Tracheophyta</taxon>
        <taxon>Spermatophyta</taxon>
        <taxon>Magnoliopsida</taxon>
        <taxon>eudicotyledons</taxon>
        <taxon>Gunneridae</taxon>
        <taxon>Pentapetalae</taxon>
        <taxon>rosids</taxon>
        <taxon>fabids</taxon>
        <taxon>Rosales</taxon>
        <taxon>Moraceae</taxon>
        <taxon>Ficeae</taxon>
        <taxon>Ficus</taxon>
    </lineage>
</organism>
<feature type="region of interest" description="Disordered" evidence="1">
    <location>
        <begin position="97"/>
        <end position="117"/>
    </location>
</feature>
<name>A0AA88D0S2_FICCA</name>
<evidence type="ECO:0000313" key="3">
    <source>
        <dbReference type="Proteomes" id="UP001187192"/>
    </source>
</evidence>
<comment type="caution">
    <text evidence="2">The sequence shown here is derived from an EMBL/GenBank/DDBJ whole genome shotgun (WGS) entry which is preliminary data.</text>
</comment>
<protein>
    <submittedName>
        <fullName evidence="2">Uncharacterized protein</fullName>
    </submittedName>
</protein>
<feature type="compositionally biased region" description="Gly residues" evidence="1">
    <location>
        <begin position="17"/>
        <end position="26"/>
    </location>
</feature>